<dbReference type="OrthoDB" id="2121828at2759"/>
<accession>A0A2K3QKM0</accession>
<dbReference type="AlphaFoldDB" id="A0A2K3QKM0"/>
<keyword evidence="3" id="KW-1185">Reference proteome</keyword>
<protein>
    <submittedName>
        <fullName evidence="2">Laccase-2</fullName>
    </submittedName>
</protein>
<dbReference type="Proteomes" id="UP000236621">
    <property type="component" value="Unassembled WGS sequence"/>
</dbReference>
<proteinExistence type="predicted"/>
<feature type="region of interest" description="Disordered" evidence="1">
    <location>
        <begin position="106"/>
        <end position="131"/>
    </location>
</feature>
<feature type="compositionally biased region" description="Basic and acidic residues" evidence="1">
    <location>
        <begin position="106"/>
        <end position="118"/>
    </location>
</feature>
<dbReference type="EMBL" id="NRSZ01000309">
    <property type="protein sequence ID" value="PNY28059.1"/>
    <property type="molecule type" value="Genomic_DNA"/>
</dbReference>
<evidence type="ECO:0000313" key="2">
    <source>
        <dbReference type="EMBL" id="PNY28059.1"/>
    </source>
</evidence>
<evidence type="ECO:0000313" key="3">
    <source>
        <dbReference type="Proteomes" id="UP000236621"/>
    </source>
</evidence>
<gene>
    <name evidence="2" type="ORF">TCAP_02016</name>
</gene>
<name>A0A2K3QKM0_9HYPO</name>
<sequence length="131" mass="15061">MTRNTIIYSDADETKAPQAEAWNRPDPMACANDDLELTRPMMKPSLPKPDLMEMKAFKNESGVARCAWLTLRFQCPINIIYRHRCLHLHGFNMYLLHEGVGEIERHDCQRRNPPEQKRRPATRKGASGDAA</sequence>
<comment type="caution">
    <text evidence="2">The sequence shown here is derived from an EMBL/GenBank/DDBJ whole genome shotgun (WGS) entry which is preliminary data.</text>
</comment>
<dbReference type="STRING" id="45235.A0A2K3QKM0"/>
<evidence type="ECO:0000256" key="1">
    <source>
        <dbReference type="SAM" id="MobiDB-lite"/>
    </source>
</evidence>
<organism evidence="2 3">
    <name type="scientific">Tolypocladium capitatum</name>
    <dbReference type="NCBI Taxonomy" id="45235"/>
    <lineage>
        <taxon>Eukaryota</taxon>
        <taxon>Fungi</taxon>
        <taxon>Dikarya</taxon>
        <taxon>Ascomycota</taxon>
        <taxon>Pezizomycotina</taxon>
        <taxon>Sordariomycetes</taxon>
        <taxon>Hypocreomycetidae</taxon>
        <taxon>Hypocreales</taxon>
        <taxon>Ophiocordycipitaceae</taxon>
        <taxon>Tolypocladium</taxon>
    </lineage>
</organism>
<reference evidence="2 3" key="1">
    <citation type="submission" date="2017-08" db="EMBL/GenBank/DDBJ databases">
        <title>Harnessing the power of phylogenomics to disentangle the directionality and signatures of interkingdom host jumping in the parasitic fungal genus Tolypocladium.</title>
        <authorList>
            <person name="Quandt C.A."/>
            <person name="Patterson W."/>
            <person name="Spatafora J.W."/>
        </authorList>
    </citation>
    <scope>NUCLEOTIDE SEQUENCE [LARGE SCALE GENOMIC DNA]</scope>
    <source>
        <strain evidence="2 3">CBS 113982</strain>
    </source>
</reference>